<dbReference type="RefSeq" id="WP_284196026.1">
    <property type="nucleotide sequence ID" value="NZ_BSOG01000002.1"/>
</dbReference>
<name>A0ABQ5YIW1_9NEIS</name>
<keyword evidence="2" id="KW-1185">Reference proteome</keyword>
<organism evidence="1 2">
    <name type="scientific">Chitinimonas prasina</name>
    <dbReference type="NCBI Taxonomy" id="1434937"/>
    <lineage>
        <taxon>Bacteria</taxon>
        <taxon>Pseudomonadati</taxon>
        <taxon>Pseudomonadota</taxon>
        <taxon>Betaproteobacteria</taxon>
        <taxon>Neisseriales</taxon>
        <taxon>Chitinibacteraceae</taxon>
        <taxon>Chitinimonas</taxon>
    </lineage>
</organism>
<dbReference type="EMBL" id="BSOG01000002">
    <property type="protein sequence ID" value="GLR12899.1"/>
    <property type="molecule type" value="Genomic_DNA"/>
</dbReference>
<proteinExistence type="predicted"/>
<dbReference type="Proteomes" id="UP001156706">
    <property type="component" value="Unassembled WGS sequence"/>
</dbReference>
<reference evidence="2" key="1">
    <citation type="journal article" date="2019" name="Int. J. Syst. Evol. Microbiol.">
        <title>The Global Catalogue of Microorganisms (GCM) 10K type strain sequencing project: providing services to taxonomists for standard genome sequencing and annotation.</title>
        <authorList>
            <consortium name="The Broad Institute Genomics Platform"/>
            <consortium name="The Broad Institute Genome Sequencing Center for Infectious Disease"/>
            <person name="Wu L."/>
            <person name="Ma J."/>
        </authorList>
    </citation>
    <scope>NUCLEOTIDE SEQUENCE [LARGE SCALE GENOMIC DNA]</scope>
    <source>
        <strain evidence="2">NBRC 110044</strain>
    </source>
</reference>
<evidence type="ECO:0008006" key="3">
    <source>
        <dbReference type="Google" id="ProtNLM"/>
    </source>
</evidence>
<gene>
    <name evidence="1" type="ORF">GCM10007907_16890</name>
</gene>
<sequence>MQRAPLPFCHGVNQAAVCHVAQEAKPTANKLAKHYGVSRNQMAAWLSGKEEMPRMLYELLALKLRCELPETCGLFAGWTIIGGERFTGPNLEKAGGLHWSDIDRLPEFRRLDNLASRQSDLIARLTKERDFYKRQCHLETRHSLLLRKMFD</sequence>
<accession>A0ABQ5YIW1</accession>
<comment type="caution">
    <text evidence="1">The sequence shown here is derived from an EMBL/GenBank/DDBJ whole genome shotgun (WGS) entry which is preliminary data.</text>
</comment>
<protein>
    <recommendedName>
        <fullName evidence="3">Helix-turn-helix transcriptional regulator</fullName>
    </recommendedName>
</protein>
<evidence type="ECO:0000313" key="1">
    <source>
        <dbReference type="EMBL" id="GLR12899.1"/>
    </source>
</evidence>
<evidence type="ECO:0000313" key="2">
    <source>
        <dbReference type="Proteomes" id="UP001156706"/>
    </source>
</evidence>